<dbReference type="CDD" id="cd07323">
    <property type="entry name" value="LAM"/>
    <property type="match status" value="1"/>
</dbReference>
<dbReference type="OrthoDB" id="340227at2759"/>
<gene>
    <name evidence="5" type="ORF">OIDMADRAFT_28024</name>
</gene>
<feature type="compositionally biased region" description="Low complexity" evidence="3">
    <location>
        <begin position="24"/>
        <end position="48"/>
    </location>
</feature>
<proteinExistence type="predicted"/>
<feature type="region of interest" description="Disordered" evidence="3">
    <location>
        <begin position="80"/>
        <end position="203"/>
    </location>
</feature>
<dbReference type="GO" id="GO:0000339">
    <property type="term" value="F:RNA cap binding"/>
    <property type="evidence" value="ECO:0007669"/>
    <property type="project" value="InterPro"/>
</dbReference>
<dbReference type="GO" id="GO:0010494">
    <property type="term" value="C:cytoplasmic stress granule"/>
    <property type="evidence" value="ECO:0007669"/>
    <property type="project" value="TreeGrafter"/>
</dbReference>
<feature type="domain" description="HTH La-type RNA-binding" evidence="4">
    <location>
        <begin position="651"/>
        <end position="740"/>
    </location>
</feature>
<dbReference type="GO" id="GO:0045727">
    <property type="term" value="P:positive regulation of translation"/>
    <property type="evidence" value="ECO:0007669"/>
    <property type="project" value="TreeGrafter"/>
</dbReference>
<feature type="compositionally biased region" description="Polar residues" evidence="3">
    <location>
        <begin position="511"/>
        <end position="522"/>
    </location>
</feature>
<feature type="compositionally biased region" description="Polar residues" evidence="3">
    <location>
        <begin position="445"/>
        <end position="457"/>
    </location>
</feature>
<dbReference type="PANTHER" id="PTHR22792">
    <property type="entry name" value="LUPUS LA PROTEIN-RELATED"/>
    <property type="match status" value="1"/>
</dbReference>
<feature type="compositionally biased region" description="Polar residues" evidence="3">
    <location>
        <begin position="113"/>
        <end position="134"/>
    </location>
</feature>
<feature type="compositionally biased region" description="Polar residues" evidence="3">
    <location>
        <begin position="870"/>
        <end position="883"/>
    </location>
</feature>
<dbReference type="HOGENOM" id="CLU_005100_0_0_1"/>
<name>A0A0C3CS98_OIDMZ</name>
<dbReference type="InterPro" id="IPR045180">
    <property type="entry name" value="La_dom_prot"/>
</dbReference>
<accession>A0A0C3CS98</accession>
<feature type="region of interest" description="Disordered" evidence="3">
    <location>
        <begin position="1"/>
        <end position="54"/>
    </location>
</feature>
<evidence type="ECO:0000313" key="6">
    <source>
        <dbReference type="Proteomes" id="UP000054321"/>
    </source>
</evidence>
<dbReference type="Proteomes" id="UP000054321">
    <property type="component" value="Unassembled WGS sequence"/>
</dbReference>
<feature type="compositionally biased region" description="Polar residues" evidence="3">
    <location>
        <begin position="924"/>
        <end position="934"/>
    </location>
</feature>
<feature type="region of interest" description="Disordered" evidence="3">
    <location>
        <begin position="241"/>
        <end position="611"/>
    </location>
</feature>
<dbReference type="PANTHER" id="PTHR22792:SF132">
    <property type="entry name" value="LA-RELATED PROTEIN 1"/>
    <property type="match status" value="1"/>
</dbReference>
<dbReference type="SUPFAM" id="SSF46785">
    <property type="entry name" value="Winged helix' DNA-binding domain"/>
    <property type="match status" value="1"/>
</dbReference>
<evidence type="ECO:0000313" key="5">
    <source>
        <dbReference type="EMBL" id="KIN01889.1"/>
    </source>
</evidence>
<keyword evidence="1 2" id="KW-0694">RNA-binding</keyword>
<dbReference type="InterPro" id="IPR006607">
    <property type="entry name" value="DM15"/>
</dbReference>
<feature type="compositionally biased region" description="Basic and acidic residues" evidence="3">
    <location>
        <begin position="175"/>
        <end position="192"/>
    </location>
</feature>
<dbReference type="STRING" id="913774.A0A0C3CS98"/>
<dbReference type="Pfam" id="PF21071">
    <property type="entry name" value="LARP1_HEAT"/>
    <property type="match status" value="1"/>
</dbReference>
<evidence type="ECO:0000256" key="2">
    <source>
        <dbReference type="PROSITE-ProRule" id="PRU00332"/>
    </source>
</evidence>
<feature type="region of interest" description="Disordered" evidence="3">
    <location>
        <begin position="863"/>
        <end position="938"/>
    </location>
</feature>
<dbReference type="InterPro" id="IPR036388">
    <property type="entry name" value="WH-like_DNA-bd_sf"/>
</dbReference>
<dbReference type="GO" id="GO:0048255">
    <property type="term" value="P:mRNA stabilization"/>
    <property type="evidence" value="ECO:0007669"/>
    <property type="project" value="InterPro"/>
</dbReference>
<feature type="compositionally biased region" description="Basic and acidic residues" evidence="3">
    <location>
        <begin position="241"/>
        <end position="255"/>
    </location>
</feature>
<dbReference type="GO" id="GO:0005829">
    <property type="term" value="C:cytosol"/>
    <property type="evidence" value="ECO:0007669"/>
    <property type="project" value="TreeGrafter"/>
</dbReference>
<feature type="compositionally biased region" description="Basic and acidic residues" evidence="3">
    <location>
        <begin position="523"/>
        <end position="534"/>
    </location>
</feature>
<feature type="compositionally biased region" description="Basic and acidic residues" evidence="3">
    <location>
        <begin position="475"/>
        <end position="489"/>
    </location>
</feature>
<evidence type="ECO:0000256" key="3">
    <source>
        <dbReference type="SAM" id="MobiDB-lite"/>
    </source>
</evidence>
<feature type="compositionally biased region" description="Polar residues" evidence="3">
    <location>
        <begin position="143"/>
        <end position="159"/>
    </location>
</feature>
<feature type="compositionally biased region" description="Basic and acidic residues" evidence="3">
    <location>
        <begin position="458"/>
        <end position="467"/>
    </location>
</feature>
<keyword evidence="6" id="KW-1185">Reference proteome</keyword>
<dbReference type="EMBL" id="KN832875">
    <property type="protein sequence ID" value="KIN01889.1"/>
    <property type="molecule type" value="Genomic_DNA"/>
</dbReference>
<reference evidence="5 6" key="1">
    <citation type="submission" date="2014-04" db="EMBL/GenBank/DDBJ databases">
        <authorList>
            <consortium name="DOE Joint Genome Institute"/>
            <person name="Kuo A."/>
            <person name="Martino E."/>
            <person name="Perotto S."/>
            <person name="Kohler A."/>
            <person name="Nagy L.G."/>
            <person name="Floudas D."/>
            <person name="Copeland A."/>
            <person name="Barry K.W."/>
            <person name="Cichocki N."/>
            <person name="Veneault-Fourrey C."/>
            <person name="LaButti K."/>
            <person name="Lindquist E.A."/>
            <person name="Lipzen A."/>
            <person name="Lundell T."/>
            <person name="Morin E."/>
            <person name="Murat C."/>
            <person name="Sun H."/>
            <person name="Tunlid A."/>
            <person name="Henrissat B."/>
            <person name="Grigoriev I.V."/>
            <person name="Hibbett D.S."/>
            <person name="Martin F."/>
            <person name="Nordberg H.P."/>
            <person name="Cantor M.N."/>
            <person name="Hua S.X."/>
        </authorList>
    </citation>
    <scope>NUCLEOTIDE SEQUENCE [LARGE SCALE GENOMIC DNA]</scope>
    <source>
        <strain evidence="5 6">Zn</strain>
    </source>
</reference>
<feature type="compositionally biased region" description="Polar residues" evidence="3">
    <location>
        <begin position="259"/>
        <end position="271"/>
    </location>
</feature>
<dbReference type="Gene3D" id="1.10.10.10">
    <property type="entry name" value="Winged helix-like DNA-binding domain superfamily/Winged helix DNA-binding domain"/>
    <property type="match status" value="1"/>
</dbReference>
<dbReference type="PROSITE" id="PS50961">
    <property type="entry name" value="HTH_LA"/>
    <property type="match status" value="1"/>
</dbReference>
<feature type="compositionally biased region" description="Basic and acidic residues" evidence="3">
    <location>
        <begin position="275"/>
        <end position="288"/>
    </location>
</feature>
<dbReference type="InterPro" id="IPR036390">
    <property type="entry name" value="WH_DNA-bd_sf"/>
</dbReference>
<dbReference type="SMART" id="SM00684">
    <property type="entry name" value="DM15"/>
    <property type="match status" value="2"/>
</dbReference>
<feature type="compositionally biased region" description="Low complexity" evidence="3">
    <location>
        <begin position="101"/>
        <end position="112"/>
    </location>
</feature>
<evidence type="ECO:0000256" key="1">
    <source>
        <dbReference type="ARBA" id="ARBA00022884"/>
    </source>
</evidence>
<evidence type="ECO:0000259" key="4">
    <source>
        <dbReference type="PROSITE" id="PS50961"/>
    </source>
</evidence>
<dbReference type="InParanoid" id="A0A0C3CS98"/>
<reference evidence="6" key="2">
    <citation type="submission" date="2015-01" db="EMBL/GenBank/DDBJ databases">
        <title>Evolutionary Origins and Diversification of the Mycorrhizal Mutualists.</title>
        <authorList>
            <consortium name="DOE Joint Genome Institute"/>
            <consortium name="Mycorrhizal Genomics Consortium"/>
            <person name="Kohler A."/>
            <person name="Kuo A."/>
            <person name="Nagy L.G."/>
            <person name="Floudas D."/>
            <person name="Copeland A."/>
            <person name="Barry K.W."/>
            <person name="Cichocki N."/>
            <person name="Veneault-Fourrey C."/>
            <person name="LaButti K."/>
            <person name="Lindquist E.A."/>
            <person name="Lipzen A."/>
            <person name="Lundell T."/>
            <person name="Morin E."/>
            <person name="Murat C."/>
            <person name="Riley R."/>
            <person name="Ohm R."/>
            <person name="Sun H."/>
            <person name="Tunlid A."/>
            <person name="Henrissat B."/>
            <person name="Grigoriev I.V."/>
            <person name="Hibbett D.S."/>
            <person name="Martin F."/>
        </authorList>
    </citation>
    <scope>NUCLEOTIDE SEQUENCE [LARGE SCALE GENOMIC DNA]</scope>
    <source>
        <strain evidence="6">Zn</strain>
    </source>
</reference>
<feature type="compositionally biased region" description="Low complexity" evidence="3">
    <location>
        <begin position="404"/>
        <end position="413"/>
    </location>
</feature>
<dbReference type="Pfam" id="PF05383">
    <property type="entry name" value="La"/>
    <property type="match status" value="1"/>
</dbReference>
<dbReference type="SMART" id="SM00715">
    <property type="entry name" value="LA"/>
    <property type="match status" value="1"/>
</dbReference>
<feature type="compositionally biased region" description="Low complexity" evidence="3">
    <location>
        <begin position="422"/>
        <end position="432"/>
    </location>
</feature>
<feature type="compositionally biased region" description="Basic and acidic residues" evidence="3">
    <location>
        <begin position="328"/>
        <end position="362"/>
    </location>
</feature>
<dbReference type="AlphaFoldDB" id="A0A0C3CS98"/>
<protein>
    <recommendedName>
        <fullName evidence="4">HTH La-type RNA-binding domain-containing protein</fullName>
    </recommendedName>
</protein>
<dbReference type="InterPro" id="IPR006630">
    <property type="entry name" value="La_HTH"/>
</dbReference>
<sequence>MSSTESRAPAQATPSPPVFSYAQAAKGRATTASTASSQISQATSGISTPKESYSPMILTNTFGAAAAAAQAAATAAATANSEPAEKVVNGTHEPVTKADPLGLGLESESKSSTIVNTSSTPASPSFGTASTSTLPKEDDFTTHGATQSDLVWDKNTNGTDKGADADRKFKKGKKKTSEKEIEKEKEEEKRPEVLVAAPPPQVNIWQQRREAQALKVKPSPPIVQGPQAFAETATDAVKIADAKKKARGADPEVEKSLGAAQNGNKDASSTNKGKKGLDGTKGKDDISNKRIGPRGSRVAEREEKAAVNQLPPPVEDAISWPAPETAVEQEKRRAQEEKERVEREKEERDETTSNKPRPKEKWVTVPYVPTVNFSTPLPPRGGRGRGGGRGGRDNSGRGNSGEKANNTSSTTASPSDAENRGRGTSTTSRASSLPPNSSKRHSTDVRTQGKFTTTSNADKAKVTDSRRTSTQMDQFEGHQEQLSRIDTRGDQATFDENAVRSGDQKGDLSRGQDQPANLNKENNLARDGRADRGRGGFRGRGGHNSYQNGQQHPQPTFTNGHAPQPPNGFAVRQNPAPFSPSMPPATFGSQFTPSATRGGRTGPRSQSIPNTGMFGRFPPAVGPQPLGLLQTPGMFEYPPLQSMSAFPYHPYVDQFSVLAMVSMQLEYYFSIDNLCKDVFLRKHMDSQGFVFLAFIADFKRIQALTKDLDMLRFACQESEVIDIIKGEDNVDRIRRKEGWEKWVLAVEERDESVRNAGPSFHNRLPRPQQMAPMILASPHAMSPAFSPTSTEPFRPFVNGAPLVPMNGNGGAFLPETPLSAAVPDFAPNTAPPNGTVDPLEAETTFFDEDVANLKLVFASSKGSEMPKQTPYHNASARTFSNGSIDGKSVTEDIQEDRQSRGLTNGSHVPETSPDSFRRSRSPFAQFSPTKSTAGNGPPVMWVKGQRQQAPIPKDNADELYTTVRARALAGRESSAAGETHTDMKVLYEFWSHFLCRNFNPKMYTEFRQFAIEDAKENAIDGMKSLISYYDEILISKKKVIPDVLALHYVDLVKDEKASAQPDAERPAFAKLRAAWRNGALDLKSRKKIDNLVDQTLREELER</sequence>
<organism evidence="5 6">
    <name type="scientific">Oidiodendron maius (strain Zn)</name>
    <dbReference type="NCBI Taxonomy" id="913774"/>
    <lineage>
        <taxon>Eukaryota</taxon>
        <taxon>Fungi</taxon>
        <taxon>Dikarya</taxon>
        <taxon>Ascomycota</taxon>
        <taxon>Pezizomycotina</taxon>
        <taxon>Leotiomycetes</taxon>
        <taxon>Leotiomycetes incertae sedis</taxon>
        <taxon>Myxotrichaceae</taxon>
        <taxon>Oidiodendron</taxon>
    </lineage>
</organism>
<feature type="compositionally biased region" description="Polar residues" evidence="3">
    <location>
        <begin position="544"/>
        <end position="561"/>
    </location>
</feature>